<name>A0A5F0K6Y5_9GAMM</name>
<dbReference type="EMBL" id="QORL01000044">
    <property type="protein sequence ID" value="TFF72486.1"/>
    <property type="molecule type" value="Genomic_DNA"/>
</dbReference>
<dbReference type="Gene3D" id="3.40.50.720">
    <property type="entry name" value="NAD(P)-binding Rossmann-like Domain"/>
    <property type="match status" value="1"/>
</dbReference>
<evidence type="ECO:0000313" key="2">
    <source>
        <dbReference type="EMBL" id="TFF72486.1"/>
    </source>
</evidence>
<organism evidence="3 5">
    <name type="scientific">Aeromonas taiwanensis</name>
    <dbReference type="NCBI Taxonomy" id="633417"/>
    <lineage>
        <taxon>Bacteria</taxon>
        <taxon>Pseudomonadati</taxon>
        <taxon>Pseudomonadota</taxon>
        <taxon>Gammaproteobacteria</taxon>
        <taxon>Aeromonadales</taxon>
        <taxon>Aeromonadaceae</taxon>
        <taxon>Aeromonas</taxon>
    </lineage>
</organism>
<dbReference type="InterPro" id="IPR016040">
    <property type="entry name" value="NAD(P)-bd_dom"/>
</dbReference>
<evidence type="ECO:0000313" key="4">
    <source>
        <dbReference type="Proteomes" id="UP000297720"/>
    </source>
</evidence>
<dbReference type="PANTHER" id="PTHR14097:SF7">
    <property type="entry name" value="OXIDOREDUCTASE HTATIP2"/>
    <property type="match status" value="1"/>
</dbReference>
<dbReference type="SUPFAM" id="SSF51735">
    <property type="entry name" value="NAD(P)-binding Rossmann-fold domains"/>
    <property type="match status" value="1"/>
</dbReference>
<gene>
    <name evidence="2" type="ORF">DRM93_17355</name>
    <name evidence="3" type="ORF">DRM94_17355</name>
</gene>
<dbReference type="EMBL" id="QORK01000044">
    <property type="protein sequence ID" value="TFF75933.1"/>
    <property type="molecule type" value="Genomic_DNA"/>
</dbReference>
<comment type="caution">
    <text evidence="3">The sequence shown here is derived from an EMBL/GenBank/DDBJ whole genome shotgun (WGS) entry which is preliminary data.</text>
</comment>
<dbReference type="Proteomes" id="UP000297720">
    <property type="component" value="Unassembled WGS sequence"/>
</dbReference>
<dbReference type="Proteomes" id="UP000297914">
    <property type="component" value="Unassembled WGS sequence"/>
</dbReference>
<protein>
    <submittedName>
        <fullName evidence="3">Nucleoside-diphosphate sugar epimerase</fullName>
    </submittedName>
</protein>
<dbReference type="InterPro" id="IPR036291">
    <property type="entry name" value="NAD(P)-bd_dom_sf"/>
</dbReference>
<dbReference type="PANTHER" id="PTHR14097">
    <property type="entry name" value="OXIDOREDUCTASE HTATIP2"/>
    <property type="match status" value="1"/>
</dbReference>
<proteinExistence type="predicted"/>
<evidence type="ECO:0000313" key="5">
    <source>
        <dbReference type="Proteomes" id="UP000297914"/>
    </source>
</evidence>
<dbReference type="AlphaFoldDB" id="A0A5F0K6Y5"/>
<evidence type="ECO:0000313" key="3">
    <source>
        <dbReference type="EMBL" id="TFF75933.1"/>
    </source>
</evidence>
<keyword evidence="4" id="KW-1185">Reference proteome</keyword>
<dbReference type="Pfam" id="PF13460">
    <property type="entry name" value="NAD_binding_10"/>
    <property type="match status" value="1"/>
</dbReference>
<dbReference type="RefSeq" id="WP_134696788.1">
    <property type="nucleotide sequence ID" value="NZ_JAAKWS010000012.1"/>
</dbReference>
<accession>A0A5F0K6Y5</accession>
<evidence type="ECO:0000259" key="1">
    <source>
        <dbReference type="Pfam" id="PF13460"/>
    </source>
</evidence>
<reference evidence="3 5" key="1">
    <citation type="submission" date="2018-06" db="EMBL/GenBank/DDBJ databases">
        <title>Occurrence of a novel blaKPC-2- and qnrS2- harbouring IncP6 plasmid from Aeromonas taiwanensis isolates recovered from the river sediments.</title>
        <authorList>
            <person name="Zheng B."/>
            <person name="Yu X."/>
            <person name="Xiao Y."/>
        </authorList>
    </citation>
    <scope>NUCLEOTIDE SEQUENCE [LARGE SCALE GENOMIC DNA]</scope>
    <source>
        <strain evidence="2 4">1713</strain>
        <strain evidence="3 5">198</strain>
    </source>
</reference>
<dbReference type="OrthoDB" id="9798632at2"/>
<feature type="domain" description="NAD(P)-binding" evidence="1">
    <location>
        <begin position="14"/>
        <end position="158"/>
    </location>
</feature>
<sequence>MSTHLNPRRVLLAGATGLVGGELLDALLRDETVCEVHALSRRALAVTHPKLQTHLVEMDNLPDLPRIDEAYLALGTTIAVAGSREAFRAVDFTANLAVARAAVKAGARRIGLVSAAAADPGSRLFYQRVKGELEDALKALDLTTLVIARPSLLLDKRTHLMQPFRLGEWMAIPLARLLAPILPDTYQPVVARQVALALLRKVPTAQGVVSLPSHLIATLTP</sequence>